<name>A0A7S3FKZ2_9EUKA</name>
<reference evidence="2" key="1">
    <citation type="submission" date="2021-01" db="EMBL/GenBank/DDBJ databases">
        <authorList>
            <person name="Corre E."/>
            <person name="Pelletier E."/>
            <person name="Niang G."/>
            <person name="Scheremetjew M."/>
            <person name="Finn R."/>
            <person name="Kale V."/>
            <person name="Holt S."/>
            <person name="Cochrane G."/>
            <person name="Meng A."/>
            <person name="Brown T."/>
            <person name="Cohen L."/>
        </authorList>
    </citation>
    <scope>NUCLEOTIDE SEQUENCE</scope>
    <source>
        <strain evidence="2">CCMP281</strain>
    </source>
</reference>
<organism evidence="2">
    <name type="scientific">Haptolina ericina</name>
    <dbReference type="NCBI Taxonomy" id="156174"/>
    <lineage>
        <taxon>Eukaryota</taxon>
        <taxon>Haptista</taxon>
        <taxon>Haptophyta</taxon>
        <taxon>Prymnesiophyceae</taxon>
        <taxon>Prymnesiales</taxon>
        <taxon>Prymnesiaceae</taxon>
        <taxon>Haptolina</taxon>
    </lineage>
</organism>
<accession>A0A7S3FKZ2</accession>
<protein>
    <submittedName>
        <fullName evidence="2">Uncharacterized protein</fullName>
    </submittedName>
</protein>
<gene>
    <name evidence="2" type="ORF">HERI1096_LOCUS40431</name>
</gene>
<proteinExistence type="predicted"/>
<feature type="region of interest" description="Disordered" evidence="1">
    <location>
        <begin position="247"/>
        <end position="269"/>
    </location>
</feature>
<sequence length="743" mass="78339">MPRKIPTVIESVISLSPPLPPPLAPHHTCIPQDASLEAGPEGDLLRAAMLRGCTLPRAMLLGLLFRALKSRAIPGAEAAEGGLLVLECPSHMALLPSLLLHSPCPMLLLLLESSDQLCLRRMRRLQRHVRSSALHGMPKDAALQSIQAHRATDERVARAFGAAFPGRLCVIDAQVTSEEVPAVLCGALHAAHRAKVWKGARDSNEPPILLFGSESVVARLVTEMATHWGLVAIDAVSLMGIVGEEASAEKTSVDPNTNSSEDSHAAGDERMTSLARQIESAFEANAARGERSLVSCSGRAVEPALQAIVLAVKQWATSRPSWGDFPTKGDDICIAFLARSAVSKDTGTDGVTMPSGLFEREDYTTGIQIGVSAVCGEGMQTSCKARHGRAKGADTCCDDDPSMAHYAHECAVLRAAAVSWVTLLPGFIELETLAHVAQSLAQRAFGITHNQEHMEATPDSLLDTESSVAASSEYAAPGVSSHGMRWVSSDAAKASHSTPSFAVPLMGKTSLISRGARGVVIFSAAVAMQAATSGGGSICAQVADRLGAAHLALPALLRGQLNLPQSPRVSGDVVGSMCDASLSDAIRAGKLVSGAPALQVLQTAVHAAPQLLILIEHTRLDGPLDLLVSRLRPHLVILQQAPAEEGGQQSRAVVQESNGGTTSHGPETRRAYELKVLRALGEAAPPIQLCSGGIEEASALIREHLTREAEVEDEDEEDEVSTEDTDSSFMAAYHAWGVLPCSV</sequence>
<evidence type="ECO:0000256" key="1">
    <source>
        <dbReference type="SAM" id="MobiDB-lite"/>
    </source>
</evidence>
<evidence type="ECO:0000313" key="2">
    <source>
        <dbReference type="EMBL" id="CAE0154237.1"/>
    </source>
</evidence>
<dbReference type="AlphaFoldDB" id="A0A7S3FKZ2"/>
<dbReference type="EMBL" id="HBHX01073046">
    <property type="protein sequence ID" value="CAE0154237.1"/>
    <property type="molecule type" value="Transcribed_RNA"/>
</dbReference>